<evidence type="ECO:0000256" key="2">
    <source>
        <dbReference type="ARBA" id="ARBA00022475"/>
    </source>
</evidence>
<feature type="transmembrane region" description="Helical" evidence="7">
    <location>
        <begin position="349"/>
        <end position="365"/>
    </location>
</feature>
<feature type="transmembrane region" description="Helical" evidence="7">
    <location>
        <begin position="395"/>
        <end position="416"/>
    </location>
</feature>
<dbReference type="EMBL" id="FNDT01000002">
    <property type="protein sequence ID" value="SDH73486.1"/>
    <property type="molecule type" value="Genomic_DNA"/>
</dbReference>
<dbReference type="Gene3D" id="3.60.15.10">
    <property type="entry name" value="Ribonuclease Z/Hydroxyacylglutathione hydrolase-like"/>
    <property type="match status" value="1"/>
</dbReference>
<feature type="transmembrane region" description="Helical" evidence="7">
    <location>
        <begin position="463"/>
        <end position="485"/>
    </location>
</feature>
<feature type="domain" description="ComEC/Rec2-related protein" evidence="9">
    <location>
        <begin position="275"/>
        <end position="539"/>
    </location>
</feature>
<feature type="transmembrane region" description="Helical" evidence="7">
    <location>
        <begin position="112"/>
        <end position="131"/>
    </location>
</feature>
<dbReference type="InterPro" id="IPR035681">
    <property type="entry name" value="ComA-like_MBL"/>
</dbReference>
<feature type="transmembrane region" description="Helical" evidence="7">
    <location>
        <begin position="574"/>
        <end position="596"/>
    </location>
</feature>
<dbReference type="InterPro" id="IPR001279">
    <property type="entry name" value="Metallo-B-lactamas"/>
</dbReference>
<feature type="transmembrane region" description="Helical" evidence="7">
    <location>
        <begin position="372"/>
        <end position="389"/>
    </location>
</feature>
<feature type="transmembrane region" description="Helical" evidence="7">
    <location>
        <begin position="423"/>
        <end position="443"/>
    </location>
</feature>
<keyword evidence="3 7" id="KW-0812">Transmembrane</keyword>
<dbReference type="OrthoDB" id="7177610at2"/>
<evidence type="ECO:0000259" key="9">
    <source>
        <dbReference type="Pfam" id="PF03772"/>
    </source>
</evidence>
<name>A0A1G8EUA8_9MICC</name>
<feature type="compositionally biased region" description="Polar residues" evidence="6">
    <location>
        <begin position="21"/>
        <end position="31"/>
    </location>
</feature>
<feature type="transmembrane region" description="Helical" evidence="7">
    <location>
        <begin position="522"/>
        <end position="540"/>
    </location>
</feature>
<feature type="transmembrane region" description="Helical" evidence="7">
    <location>
        <begin position="58"/>
        <end position="75"/>
    </location>
</feature>
<dbReference type="InterPro" id="IPR004477">
    <property type="entry name" value="ComEC_N"/>
</dbReference>
<keyword evidence="11" id="KW-1185">Reference proteome</keyword>
<evidence type="ECO:0000256" key="5">
    <source>
        <dbReference type="ARBA" id="ARBA00023136"/>
    </source>
</evidence>
<evidence type="ECO:0000313" key="10">
    <source>
        <dbReference type="EMBL" id="SDH73486.1"/>
    </source>
</evidence>
<feature type="transmembrane region" description="Helical" evidence="7">
    <location>
        <begin position="81"/>
        <end position="100"/>
    </location>
</feature>
<feature type="transmembrane region" description="Helical" evidence="7">
    <location>
        <begin position="492"/>
        <end position="516"/>
    </location>
</feature>
<dbReference type="CDD" id="cd07731">
    <property type="entry name" value="ComA-like_MBL-fold"/>
    <property type="match status" value="1"/>
</dbReference>
<feature type="transmembrane region" description="Helical" evidence="7">
    <location>
        <begin position="325"/>
        <end position="343"/>
    </location>
</feature>
<dbReference type="Pfam" id="PF00753">
    <property type="entry name" value="Lactamase_B"/>
    <property type="match status" value="1"/>
</dbReference>
<evidence type="ECO:0000256" key="3">
    <source>
        <dbReference type="ARBA" id="ARBA00022692"/>
    </source>
</evidence>
<dbReference type="STRING" id="335973.SAMN04488693_102248"/>
<evidence type="ECO:0000259" key="8">
    <source>
        <dbReference type="Pfam" id="PF00753"/>
    </source>
</evidence>
<keyword evidence="5 7" id="KW-0472">Membrane</keyword>
<accession>A0A1G8EUA8</accession>
<dbReference type="Proteomes" id="UP000199258">
    <property type="component" value="Unassembled WGS sequence"/>
</dbReference>
<feature type="compositionally biased region" description="Basic residues" evidence="6">
    <location>
        <begin position="34"/>
        <end position="44"/>
    </location>
</feature>
<feature type="transmembrane region" description="Helical" evidence="7">
    <location>
        <begin position="296"/>
        <end position="318"/>
    </location>
</feature>
<feature type="region of interest" description="Disordered" evidence="6">
    <location>
        <begin position="17"/>
        <end position="53"/>
    </location>
</feature>
<protein>
    <submittedName>
        <fullName evidence="10">Competence protein ComEC</fullName>
    </submittedName>
</protein>
<keyword evidence="2" id="KW-1003">Cell membrane</keyword>
<evidence type="ECO:0000313" key="11">
    <source>
        <dbReference type="Proteomes" id="UP000199258"/>
    </source>
</evidence>
<dbReference type="NCBIfam" id="TIGR00360">
    <property type="entry name" value="ComEC_N-term"/>
    <property type="match status" value="1"/>
</dbReference>
<evidence type="ECO:0000256" key="6">
    <source>
        <dbReference type="SAM" id="MobiDB-lite"/>
    </source>
</evidence>
<dbReference type="GO" id="GO:0005886">
    <property type="term" value="C:plasma membrane"/>
    <property type="evidence" value="ECO:0007669"/>
    <property type="project" value="UniProtKB-SubCell"/>
</dbReference>
<gene>
    <name evidence="10" type="ORF">SAMN04488693_102248</name>
</gene>
<dbReference type="AlphaFoldDB" id="A0A1G8EUA8"/>
<proteinExistence type="predicted"/>
<evidence type="ECO:0000256" key="4">
    <source>
        <dbReference type="ARBA" id="ARBA00022989"/>
    </source>
</evidence>
<feature type="domain" description="Metallo-beta-lactamase" evidence="8">
    <location>
        <begin position="615"/>
        <end position="696"/>
    </location>
</feature>
<dbReference type="Pfam" id="PF03772">
    <property type="entry name" value="Competence"/>
    <property type="match status" value="1"/>
</dbReference>
<dbReference type="PANTHER" id="PTHR30619:SF1">
    <property type="entry name" value="RECOMBINATION PROTEIN 2"/>
    <property type="match status" value="1"/>
</dbReference>
<evidence type="ECO:0000256" key="1">
    <source>
        <dbReference type="ARBA" id="ARBA00004651"/>
    </source>
</evidence>
<dbReference type="InterPro" id="IPR052159">
    <property type="entry name" value="Competence_DNA_uptake"/>
</dbReference>
<comment type="subcellular location">
    <subcellularLocation>
        <location evidence="1">Cell membrane</location>
        <topology evidence="1">Multi-pass membrane protein</topology>
    </subcellularLocation>
</comment>
<dbReference type="PANTHER" id="PTHR30619">
    <property type="entry name" value="DNA INTERNALIZATION/COMPETENCE PROTEIN COMEC/REC2"/>
    <property type="match status" value="1"/>
</dbReference>
<keyword evidence="4 7" id="KW-1133">Transmembrane helix</keyword>
<dbReference type="SUPFAM" id="SSF56281">
    <property type="entry name" value="Metallo-hydrolase/oxidoreductase"/>
    <property type="match status" value="1"/>
</dbReference>
<reference evidence="10 11" key="1">
    <citation type="submission" date="2016-10" db="EMBL/GenBank/DDBJ databases">
        <authorList>
            <person name="de Groot N.N."/>
        </authorList>
    </citation>
    <scope>NUCLEOTIDE SEQUENCE [LARGE SCALE GENOMIC DNA]</scope>
    <source>
        <strain evidence="10 11">NP_1H</strain>
    </source>
</reference>
<organism evidence="10 11">
    <name type="scientific">Arthrobacter subterraneus</name>
    <dbReference type="NCBI Taxonomy" id="335973"/>
    <lineage>
        <taxon>Bacteria</taxon>
        <taxon>Bacillati</taxon>
        <taxon>Actinomycetota</taxon>
        <taxon>Actinomycetes</taxon>
        <taxon>Micrococcales</taxon>
        <taxon>Micrococcaceae</taxon>
        <taxon>Arthrobacter</taxon>
    </lineage>
</organism>
<dbReference type="InterPro" id="IPR036866">
    <property type="entry name" value="RibonucZ/Hydroxyglut_hydro"/>
</dbReference>
<sequence length="861" mass="87967">MARAAWEPFVRSAARAPVTGVSATGSKTPQPASARRRERAHPRRAGSAEARQSPARDLRLLPGAAAAWVAAALMIRLGAGGALLAATLLGVCTLGCIAVAVRRPKSPPVLRVLLLTLGVSAMVALSAAAHIEQRASAPLSSAVAGHAHITAQLRITGEPRQARTGGPDGSPRWLLEAELLDGTFNGSRFSARTPVVVLGGPEWSSVGHGDVVRAAARPRATDPGSRAAALLIATTEPVPLAGASARDSPVDRLRLRFLELSAASGAPDDGLMPGMVIGARSSVSQDLADTMKATGLTHLTAVSGANCSYVLAFVFLLCRGCRLPRWAAGAAGVAALAGFVLLVRPEPSVLRAAVMGAIGVLAVLTGRGRLSMTLLFLSIAVLLAADPWLSGDYAFILSVAATSGLVLAGPLIAARLGAVMPVWAAQLIAVPLAAQLFCSPVLALLQPSLPTYSLAANIAASPLVPFITIVGMVSVVLSAVVPWGAAPFAAGAGWAAAGVAQIARFFASAPLAAIPWPSGTRGMLLSASGSAVVLAAVMWGPQLMGRMRRVPDVVRALTGDGSRGRADGNRRARFLLRTVPWLAIGCVLGLAALWAGNGIRGNGGERWTVAACDVGQGDGLAVRTGPRSAMVFDAGPDPALMDRCLDRLGVDTVDVLVLTHLHEDHYGGVSGVFEGRSVHRLLYSTAGESLPRTVTEAAAAAGIVGELVSTGVAGRAGTADWSVLWPQAGMAADSENNASAVLLVTAAGPDGTSGVEILLTGDLEEDAADRFLADNAQLTEAGVDILKVAHHGARNGGAGMIEALSPRVAVISVGGGNDYGHPHAETLAALDTAGVHVARTDLRGTVLLTAEADALHIRSFR</sequence>
<evidence type="ECO:0000256" key="7">
    <source>
        <dbReference type="SAM" id="Phobius"/>
    </source>
</evidence>